<evidence type="ECO:0000256" key="2">
    <source>
        <dbReference type="SAM" id="SignalP"/>
    </source>
</evidence>
<reference evidence="3 4" key="1">
    <citation type="journal article" date="2012" name="Science">
        <title>The Paleozoic origin of enzymatic lignin decomposition reconstructed from 31 fungal genomes.</title>
        <authorList>
            <person name="Floudas D."/>
            <person name="Binder M."/>
            <person name="Riley R."/>
            <person name="Barry K."/>
            <person name="Blanchette R.A."/>
            <person name="Henrissat B."/>
            <person name="Martinez A.T."/>
            <person name="Otillar R."/>
            <person name="Spatafora J.W."/>
            <person name="Yadav J.S."/>
            <person name="Aerts A."/>
            <person name="Benoit I."/>
            <person name="Boyd A."/>
            <person name="Carlson A."/>
            <person name="Copeland A."/>
            <person name="Coutinho P.M."/>
            <person name="de Vries R.P."/>
            <person name="Ferreira P."/>
            <person name="Findley K."/>
            <person name="Foster B."/>
            <person name="Gaskell J."/>
            <person name="Glotzer D."/>
            <person name="Gorecki P."/>
            <person name="Heitman J."/>
            <person name="Hesse C."/>
            <person name="Hori C."/>
            <person name="Igarashi K."/>
            <person name="Jurgens J.A."/>
            <person name="Kallen N."/>
            <person name="Kersten P."/>
            <person name="Kohler A."/>
            <person name="Kuees U."/>
            <person name="Kumar T.K.A."/>
            <person name="Kuo A."/>
            <person name="LaButti K."/>
            <person name="Larrondo L.F."/>
            <person name="Lindquist E."/>
            <person name="Ling A."/>
            <person name="Lombard V."/>
            <person name="Lucas S."/>
            <person name="Lundell T."/>
            <person name="Martin R."/>
            <person name="McLaughlin D.J."/>
            <person name="Morgenstern I."/>
            <person name="Morin E."/>
            <person name="Murat C."/>
            <person name="Nagy L.G."/>
            <person name="Nolan M."/>
            <person name="Ohm R.A."/>
            <person name="Patyshakuliyeva A."/>
            <person name="Rokas A."/>
            <person name="Ruiz-Duenas F.J."/>
            <person name="Sabat G."/>
            <person name="Salamov A."/>
            <person name="Samejima M."/>
            <person name="Schmutz J."/>
            <person name="Slot J.C."/>
            <person name="St John F."/>
            <person name="Stenlid J."/>
            <person name="Sun H."/>
            <person name="Sun S."/>
            <person name="Syed K."/>
            <person name="Tsang A."/>
            <person name="Wiebenga A."/>
            <person name="Young D."/>
            <person name="Pisabarro A."/>
            <person name="Eastwood D.C."/>
            <person name="Martin F."/>
            <person name="Cullen D."/>
            <person name="Grigoriev I.V."/>
            <person name="Hibbett D.S."/>
        </authorList>
    </citation>
    <scope>NUCLEOTIDE SEQUENCE</scope>
    <source>
        <strain evidence="4">FP-58527</strain>
    </source>
</reference>
<organism evidence="3 4">
    <name type="scientific">Fomitopsis schrenkii</name>
    <name type="common">Brown rot fungus</name>
    <dbReference type="NCBI Taxonomy" id="2126942"/>
    <lineage>
        <taxon>Eukaryota</taxon>
        <taxon>Fungi</taxon>
        <taxon>Dikarya</taxon>
        <taxon>Basidiomycota</taxon>
        <taxon>Agaricomycotina</taxon>
        <taxon>Agaricomycetes</taxon>
        <taxon>Polyporales</taxon>
        <taxon>Fomitopsis</taxon>
    </lineage>
</organism>
<keyword evidence="2" id="KW-0732">Signal</keyword>
<feature type="signal peptide" evidence="2">
    <location>
        <begin position="1"/>
        <end position="22"/>
    </location>
</feature>
<feature type="chain" id="PRO_5004550014" evidence="2">
    <location>
        <begin position="23"/>
        <end position="100"/>
    </location>
</feature>
<proteinExistence type="predicted"/>
<dbReference type="InParanoid" id="S8E603"/>
<gene>
    <name evidence="3" type="ORF">FOMPIDRAFT_1016641</name>
</gene>
<feature type="region of interest" description="Disordered" evidence="1">
    <location>
        <begin position="39"/>
        <end position="100"/>
    </location>
</feature>
<dbReference type="EMBL" id="KE504151">
    <property type="protein sequence ID" value="EPT00103.1"/>
    <property type="molecule type" value="Genomic_DNA"/>
</dbReference>
<accession>S8E603</accession>
<keyword evidence="4" id="KW-1185">Reference proteome</keyword>
<dbReference type="Proteomes" id="UP000015241">
    <property type="component" value="Unassembled WGS sequence"/>
</dbReference>
<protein>
    <submittedName>
        <fullName evidence="3">Uncharacterized protein</fullName>
    </submittedName>
</protein>
<dbReference type="AlphaFoldDB" id="S8E603"/>
<evidence type="ECO:0000313" key="3">
    <source>
        <dbReference type="EMBL" id="EPT00103.1"/>
    </source>
</evidence>
<name>S8E603_FOMSC</name>
<dbReference type="HOGENOM" id="CLU_2306184_0_0_1"/>
<dbReference type="OrthoDB" id="2800284at2759"/>
<evidence type="ECO:0000313" key="4">
    <source>
        <dbReference type="Proteomes" id="UP000015241"/>
    </source>
</evidence>
<evidence type="ECO:0000256" key="1">
    <source>
        <dbReference type="SAM" id="MobiDB-lite"/>
    </source>
</evidence>
<sequence length="100" mass="11119">MKGPSFLIILIVLFSALLVAIAQPLPVDTVRARRSLAKRPLKQYQMKRGQPGSATNRLRARASPSPSPRPSPSPSKRYVAPAIRTEYPQPTHTDRLGAWY</sequence>